<proteinExistence type="inferred from homology"/>
<reference evidence="8" key="3">
    <citation type="submission" date="2025-09" db="UniProtKB">
        <authorList>
            <consortium name="Ensembl"/>
        </authorList>
    </citation>
    <scope>IDENTIFICATION</scope>
</reference>
<keyword evidence="3" id="KW-0999">Mitochondrion inner membrane</keyword>
<dbReference type="Bgee" id="ENSLACG00000009922">
    <property type="expression patterns" value="Expressed in muscle tissue and 5 other cell types or tissues"/>
</dbReference>
<evidence type="ECO:0000256" key="6">
    <source>
        <dbReference type="ARBA" id="ARBA00023136"/>
    </source>
</evidence>
<dbReference type="AlphaFoldDB" id="H3ANQ9"/>
<sequence>MGFRVSSRILRRHLLREKACMAARPLAPPAAEVAERFHATESREPPRRHVEESTVRGFSPPAESCHDWIGPPDRFSNLRPIIFHIAKCETPLECRLRELRQETQEWNQHFWADQNLAFSKEKQEFIHSCLKAKGLQLRDEDGRKRTLSAEEMAEFYEEFLNKNFWKHANYNKEWYKRNFAITFLLGQVALQRAWRKVGWQKS</sequence>
<dbReference type="eggNOG" id="KOG4094">
    <property type="taxonomic scope" value="Eukaryota"/>
</dbReference>
<dbReference type="GO" id="GO:0005743">
    <property type="term" value="C:mitochondrial inner membrane"/>
    <property type="evidence" value="ECO:0007669"/>
    <property type="project" value="UniProtKB-SubCell"/>
</dbReference>
<dbReference type="PANTHER" id="PTHR31107:SF2">
    <property type="entry name" value="CYTOCHROME C OXIDASE ASSEMBLY FACTOR 8"/>
    <property type="match status" value="1"/>
</dbReference>
<dbReference type="InParanoid" id="H3ANQ9"/>
<feature type="region of interest" description="Disordered" evidence="7">
    <location>
        <begin position="38"/>
        <end position="59"/>
    </location>
</feature>
<accession>H3ANQ9</accession>
<dbReference type="PANTHER" id="PTHR31107">
    <property type="entry name" value="APOPTOGENIC PROTEIN 1, MITOCHONDRIAL"/>
    <property type="match status" value="1"/>
</dbReference>
<dbReference type="Ensembl" id="ENSLACT00000011364.1">
    <property type="protein sequence ID" value="ENSLACP00000011280.1"/>
    <property type="gene ID" value="ENSLACG00000009922.1"/>
</dbReference>
<protein>
    <submittedName>
        <fullName evidence="8">Cytochrome c oxidase assembly factor 8</fullName>
    </submittedName>
</protein>
<evidence type="ECO:0000256" key="3">
    <source>
        <dbReference type="ARBA" id="ARBA00022792"/>
    </source>
</evidence>
<dbReference type="Pfam" id="PF10231">
    <property type="entry name" value="COA8"/>
    <property type="match status" value="1"/>
</dbReference>
<name>H3ANQ9_LATCH</name>
<keyword evidence="4" id="KW-0809">Transit peptide</keyword>
<dbReference type="OMA" id="AWNQEFW"/>
<organism evidence="8 9">
    <name type="scientific">Latimeria chalumnae</name>
    <name type="common">Coelacanth</name>
    <dbReference type="NCBI Taxonomy" id="7897"/>
    <lineage>
        <taxon>Eukaryota</taxon>
        <taxon>Metazoa</taxon>
        <taxon>Chordata</taxon>
        <taxon>Craniata</taxon>
        <taxon>Vertebrata</taxon>
        <taxon>Euteleostomi</taxon>
        <taxon>Coelacanthiformes</taxon>
        <taxon>Coelacanthidae</taxon>
        <taxon>Latimeria</taxon>
    </lineage>
</organism>
<gene>
    <name evidence="8" type="primary">COA8</name>
</gene>
<evidence type="ECO:0000256" key="4">
    <source>
        <dbReference type="ARBA" id="ARBA00022946"/>
    </source>
</evidence>
<reference evidence="8" key="2">
    <citation type="submission" date="2025-08" db="UniProtKB">
        <authorList>
            <consortium name="Ensembl"/>
        </authorList>
    </citation>
    <scope>IDENTIFICATION</scope>
</reference>
<dbReference type="GeneTree" id="ENSGT00390000008212"/>
<keyword evidence="5" id="KW-0496">Mitochondrion</keyword>
<dbReference type="HOGENOM" id="CLU_118274_0_0_1"/>
<feature type="compositionally biased region" description="Basic and acidic residues" evidence="7">
    <location>
        <begin position="38"/>
        <end position="54"/>
    </location>
</feature>
<dbReference type="EMBL" id="AFYH01140336">
    <property type="status" value="NOT_ANNOTATED_CDS"/>
    <property type="molecule type" value="Genomic_DNA"/>
</dbReference>
<evidence type="ECO:0000256" key="1">
    <source>
        <dbReference type="ARBA" id="ARBA00004443"/>
    </source>
</evidence>
<dbReference type="InterPro" id="IPR018796">
    <property type="entry name" value="COA8"/>
</dbReference>
<keyword evidence="6" id="KW-0472">Membrane</keyword>
<dbReference type="KEGG" id="lcm:102364047"/>
<dbReference type="Proteomes" id="UP000008672">
    <property type="component" value="Unassembled WGS sequence"/>
</dbReference>
<evidence type="ECO:0000313" key="8">
    <source>
        <dbReference type="Ensembl" id="ENSLACP00000011280.1"/>
    </source>
</evidence>
<dbReference type="GO" id="GO:0097193">
    <property type="term" value="P:intrinsic apoptotic signaling pathway"/>
    <property type="evidence" value="ECO:0007669"/>
    <property type="project" value="InterPro"/>
</dbReference>
<comment type="subcellular location">
    <subcellularLocation>
        <location evidence="1">Mitochondrion inner membrane</location>
        <topology evidence="1">Peripheral membrane protein</topology>
        <orientation evidence="1">Matrix side</orientation>
    </subcellularLocation>
</comment>
<dbReference type="FunCoup" id="H3ANQ9">
    <property type="interactions" value="584"/>
</dbReference>
<reference evidence="9" key="1">
    <citation type="submission" date="2011-08" db="EMBL/GenBank/DDBJ databases">
        <title>The draft genome of Latimeria chalumnae.</title>
        <authorList>
            <person name="Di Palma F."/>
            <person name="Alfoldi J."/>
            <person name="Johnson J."/>
            <person name="Berlin A."/>
            <person name="Gnerre S."/>
            <person name="Jaffe D."/>
            <person name="MacCallum I."/>
            <person name="Young S."/>
            <person name="Walker B.J."/>
            <person name="Lander E."/>
            <person name="Lindblad-Toh K."/>
        </authorList>
    </citation>
    <scope>NUCLEOTIDE SEQUENCE [LARGE SCALE GENOMIC DNA]</scope>
    <source>
        <strain evidence="9">Wild caught</strain>
    </source>
</reference>
<dbReference type="OrthoDB" id="6246201at2759"/>
<evidence type="ECO:0000313" key="9">
    <source>
        <dbReference type="Proteomes" id="UP000008672"/>
    </source>
</evidence>
<evidence type="ECO:0000256" key="7">
    <source>
        <dbReference type="SAM" id="MobiDB-lite"/>
    </source>
</evidence>
<keyword evidence="9" id="KW-1185">Reference proteome</keyword>
<evidence type="ECO:0000256" key="5">
    <source>
        <dbReference type="ARBA" id="ARBA00023128"/>
    </source>
</evidence>
<evidence type="ECO:0000256" key="2">
    <source>
        <dbReference type="ARBA" id="ARBA00005453"/>
    </source>
</evidence>
<comment type="similarity">
    <text evidence="2">Belongs to the COA8 family.</text>
</comment>